<dbReference type="EMBL" id="KK914200">
    <property type="protein sequence ID" value="KDP47030.1"/>
    <property type="molecule type" value="Genomic_DNA"/>
</dbReference>
<evidence type="ECO:0000313" key="2">
    <source>
        <dbReference type="Proteomes" id="UP000027138"/>
    </source>
</evidence>
<accession>A0A067LQ24</accession>
<name>A0A067LQ24_JATCU</name>
<evidence type="ECO:0000313" key="1">
    <source>
        <dbReference type="EMBL" id="KDP47030.1"/>
    </source>
</evidence>
<protein>
    <submittedName>
        <fullName evidence="1">Uncharacterized protein</fullName>
    </submittedName>
</protein>
<gene>
    <name evidence="1" type="ORF">JCGZ_10757</name>
</gene>
<organism evidence="1 2">
    <name type="scientific">Jatropha curcas</name>
    <name type="common">Barbados nut</name>
    <dbReference type="NCBI Taxonomy" id="180498"/>
    <lineage>
        <taxon>Eukaryota</taxon>
        <taxon>Viridiplantae</taxon>
        <taxon>Streptophyta</taxon>
        <taxon>Embryophyta</taxon>
        <taxon>Tracheophyta</taxon>
        <taxon>Spermatophyta</taxon>
        <taxon>Magnoliopsida</taxon>
        <taxon>eudicotyledons</taxon>
        <taxon>Gunneridae</taxon>
        <taxon>Pentapetalae</taxon>
        <taxon>rosids</taxon>
        <taxon>fabids</taxon>
        <taxon>Malpighiales</taxon>
        <taxon>Euphorbiaceae</taxon>
        <taxon>Crotonoideae</taxon>
        <taxon>Jatropheae</taxon>
        <taxon>Jatropha</taxon>
    </lineage>
</organism>
<keyword evidence="2" id="KW-1185">Reference proteome</keyword>
<sequence>MAMVLLFSYPRQSFLSLTDNPFVGRHQTPSITESDSAMEMNATAESKAMHSRSREDSFDDMIDRAFGVQRHQPK</sequence>
<dbReference type="Proteomes" id="UP000027138">
    <property type="component" value="Unassembled WGS sequence"/>
</dbReference>
<reference evidence="1 2" key="1">
    <citation type="journal article" date="2014" name="PLoS ONE">
        <title>Global Analysis of Gene Expression Profiles in Physic Nut (Jatropha curcas L.) Seedlings Exposed to Salt Stress.</title>
        <authorList>
            <person name="Zhang L."/>
            <person name="Zhang C."/>
            <person name="Wu P."/>
            <person name="Chen Y."/>
            <person name="Li M."/>
            <person name="Jiang H."/>
            <person name="Wu G."/>
        </authorList>
    </citation>
    <scope>NUCLEOTIDE SEQUENCE [LARGE SCALE GENOMIC DNA]</scope>
    <source>
        <strain evidence="2">cv. GZQX0401</strain>
        <tissue evidence="1">Young leaves</tissue>
    </source>
</reference>
<dbReference type="AlphaFoldDB" id="A0A067LQ24"/>
<proteinExistence type="predicted"/>